<gene>
    <name evidence="2" type="ORF">NPE20_14840</name>
</gene>
<feature type="transmembrane region" description="Helical" evidence="1">
    <location>
        <begin position="102"/>
        <end position="122"/>
    </location>
</feature>
<evidence type="ECO:0000313" key="2">
    <source>
        <dbReference type="EMBL" id="MCQ6959250.1"/>
    </source>
</evidence>
<dbReference type="RefSeq" id="WP_256539436.1">
    <property type="nucleotide sequence ID" value="NZ_JANHOH010000002.1"/>
</dbReference>
<feature type="transmembrane region" description="Helical" evidence="1">
    <location>
        <begin position="234"/>
        <end position="254"/>
    </location>
</feature>
<accession>A0ABT1T3R3</accession>
<reference evidence="2 3" key="1">
    <citation type="submission" date="2022-07" db="EMBL/GenBank/DDBJ databases">
        <title>Mucilaginibacter sp. JC4.</title>
        <authorList>
            <person name="Le V."/>
            <person name="Ko S.-R."/>
            <person name="Ahn C.-Y."/>
            <person name="Oh H.-M."/>
        </authorList>
    </citation>
    <scope>NUCLEOTIDE SEQUENCE [LARGE SCALE GENOMIC DNA]</scope>
    <source>
        <strain evidence="2 3">JC4</strain>
    </source>
</reference>
<evidence type="ECO:0000313" key="3">
    <source>
        <dbReference type="Proteomes" id="UP001204376"/>
    </source>
</evidence>
<feature type="transmembrane region" description="Helical" evidence="1">
    <location>
        <begin position="49"/>
        <end position="67"/>
    </location>
</feature>
<dbReference type="Proteomes" id="UP001204376">
    <property type="component" value="Unassembled WGS sequence"/>
</dbReference>
<sequence length="397" mass="44813">MARLPNLNYARLAVLNFIVLSIWGLALRYMQLGVLPFNYQYLLHAHSHFAFSGWMFLTITYLLARLCCGQQLNDGFRHVLLAAQVSAWGMLVSFSWQGYKIVSISFSSLFVIAGFRLAYLVIKNPRLRSNVNSAAFTLIRGAMILLCLSALGPFALGPLSVLGLKAGPWYQDAIYFYLHFQMNGFMELAALGLLAANLPLERIARADLHWFRLFLFSTLPLFFIFTLWAQHGIWAGILAGAGAALNLLSWLAIMHRHRKHQGALSFLQKVALLALTIKCLLQLAVCIPLIGDWAFLNRNLIIGYIHLLTLGILMPLLIEQLAGNEVFRSRVLFVWLKYIYVTLAAIYLALLFLQPLLALWGISVPHYQPLLFWLCAAFLLFGIGLFTLVKQNNNPRI</sequence>
<feature type="transmembrane region" description="Helical" evidence="1">
    <location>
        <begin position="12"/>
        <end position="29"/>
    </location>
</feature>
<comment type="caution">
    <text evidence="2">The sequence shown here is derived from an EMBL/GenBank/DDBJ whole genome shotgun (WGS) entry which is preliminary data.</text>
</comment>
<feature type="transmembrane region" description="Helical" evidence="1">
    <location>
        <begin position="134"/>
        <end position="156"/>
    </location>
</feature>
<dbReference type="EMBL" id="JANHOH010000002">
    <property type="protein sequence ID" value="MCQ6959250.1"/>
    <property type="molecule type" value="Genomic_DNA"/>
</dbReference>
<feature type="transmembrane region" description="Helical" evidence="1">
    <location>
        <begin position="370"/>
        <end position="389"/>
    </location>
</feature>
<name>A0ABT1T3R3_9SPHI</name>
<feature type="transmembrane region" description="Helical" evidence="1">
    <location>
        <begin position="176"/>
        <end position="198"/>
    </location>
</feature>
<organism evidence="2 3">
    <name type="scientific">Mucilaginibacter aquariorum</name>
    <dbReference type="NCBI Taxonomy" id="2967225"/>
    <lineage>
        <taxon>Bacteria</taxon>
        <taxon>Pseudomonadati</taxon>
        <taxon>Bacteroidota</taxon>
        <taxon>Sphingobacteriia</taxon>
        <taxon>Sphingobacteriales</taxon>
        <taxon>Sphingobacteriaceae</taxon>
        <taxon>Mucilaginibacter</taxon>
    </lineage>
</organism>
<feature type="transmembrane region" description="Helical" evidence="1">
    <location>
        <begin position="338"/>
        <end position="364"/>
    </location>
</feature>
<feature type="transmembrane region" description="Helical" evidence="1">
    <location>
        <begin position="296"/>
        <end position="318"/>
    </location>
</feature>
<feature type="transmembrane region" description="Helical" evidence="1">
    <location>
        <begin position="210"/>
        <end position="228"/>
    </location>
</feature>
<evidence type="ECO:0008006" key="4">
    <source>
        <dbReference type="Google" id="ProtNLM"/>
    </source>
</evidence>
<evidence type="ECO:0000256" key="1">
    <source>
        <dbReference type="SAM" id="Phobius"/>
    </source>
</evidence>
<feature type="transmembrane region" description="Helical" evidence="1">
    <location>
        <begin position="266"/>
        <end position="290"/>
    </location>
</feature>
<feature type="transmembrane region" description="Helical" evidence="1">
    <location>
        <begin position="79"/>
        <end position="96"/>
    </location>
</feature>
<proteinExistence type="predicted"/>
<keyword evidence="1" id="KW-0812">Transmembrane</keyword>
<keyword evidence="3" id="KW-1185">Reference proteome</keyword>
<protein>
    <recommendedName>
        <fullName evidence="4">NnrS family protein</fullName>
    </recommendedName>
</protein>
<keyword evidence="1" id="KW-1133">Transmembrane helix</keyword>
<keyword evidence="1" id="KW-0472">Membrane</keyword>